<comment type="caution">
    <text evidence="1">The sequence shown here is derived from an EMBL/GenBank/DDBJ whole genome shotgun (WGS) entry which is preliminary data.</text>
</comment>
<protein>
    <submittedName>
        <fullName evidence="1">Uncharacterized protein</fullName>
    </submittedName>
</protein>
<dbReference type="RefSeq" id="WP_060930353.1">
    <property type="nucleotide sequence ID" value="NZ_KQ959775.1"/>
</dbReference>
<evidence type="ECO:0000313" key="2">
    <source>
        <dbReference type="Proteomes" id="UP000070394"/>
    </source>
</evidence>
<dbReference type="STRING" id="467210.HMPREF1866_00384"/>
<dbReference type="PATRIC" id="fig|467210.3.peg.379"/>
<proteinExistence type="predicted"/>
<name>A0A133ZYT3_9FIRM</name>
<dbReference type="Proteomes" id="UP000070394">
    <property type="component" value="Unassembled WGS sequence"/>
</dbReference>
<accession>A0A133ZYT3</accession>
<keyword evidence="2" id="KW-1185">Reference proteome</keyword>
<sequence>MERKEENKIYSMPLLKNIGLQAVGKKGWKLTQCPVCGCKCFETPQARVLRDLKYVGMCTECMLRKRFCNKGVSNAN</sequence>
<dbReference type="EMBL" id="LSDA01000011">
    <property type="protein sequence ID" value="KXB60603.1"/>
    <property type="molecule type" value="Genomic_DNA"/>
</dbReference>
<dbReference type="AlphaFoldDB" id="A0A133ZYT3"/>
<evidence type="ECO:0000313" key="1">
    <source>
        <dbReference type="EMBL" id="KXB60603.1"/>
    </source>
</evidence>
<reference evidence="2" key="1">
    <citation type="submission" date="2016-01" db="EMBL/GenBank/DDBJ databases">
        <authorList>
            <person name="Mitreva M."/>
            <person name="Pepin K.H."/>
            <person name="Mihindukulasuriya K.A."/>
            <person name="Fulton R."/>
            <person name="Fronick C."/>
            <person name="O'Laughlin M."/>
            <person name="Miner T."/>
            <person name="Herter B."/>
            <person name="Rosa B.A."/>
            <person name="Cordes M."/>
            <person name="Tomlinson C."/>
            <person name="Wollam A."/>
            <person name="Palsikar V.B."/>
            <person name="Mardis E.R."/>
            <person name="Wilson R.K."/>
        </authorList>
    </citation>
    <scope>NUCLEOTIDE SEQUENCE [LARGE SCALE GENOMIC DNA]</scope>
    <source>
        <strain evidence="2">DNF00896</strain>
    </source>
</reference>
<gene>
    <name evidence="1" type="ORF">HMPREF1866_00384</name>
</gene>
<dbReference type="OrthoDB" id="1956810at2"/>
<organism evidence="1 2">
    <name type="scientific">Lachnoanaerobaculum saburreum</name>
    <dbReference type="NCBI Taxonomy" id="467210"/>
    <lineage>
        <taxon>Bacteria</taxon>
        <taxon>Bacillati</taxon>
        <taxon>Bacillota</taxon>
        <taxon>Clostridia</taxon>
        <taxon>Lachnospirales</taxon>
        <taxon>Lachnospiraceae</taxon>
        <taxon>Lachnoanaerobaculum</taxon>
    </lineage>
</organism>